<dbReference type="CDD" id="cd09871">
    <property type="entry name" value="PIN_MtVapC28-VapC30-like"/>
    <property type="match status" value="1"/>
</dbReference>
<evidence type="ECO:0000313" key="2">
    <source>
        <dbReference type="EMBL" id="OSJ28523.1"/>
    </source>
</evidence>
<dbReference type="InterPro" id="IPR002716">
    <property type="entry name" value="PIN_dom"/>
</dbReference>
<evidence type="ECO:0000259" key="1">
    <source>
        <dbReference type="Pfam" id="PF01850"/>
    </source>
</evidence>
<comment type="caution">
    <text evidence="2">The sequence shown here is derived from an EMBL/GenBank/DDBJ whole genome shotgun (WGS) entry which is preliminary data.</text>
</comment>
<dbReference type="Proteomes" id="UP000193884">
    <property type="component" value="Unassembled WGS sequence"/>
</dbReference>
<feature type="domain" description="PIN" evidence="1">
    <location>
        <begin position="1"/>
        <end position="92"/>
    </location>
</feature>
<sequence>MVLDTSAIVATVTNEPDGQRYRKAMLDAASLSMSAVAILETKIVLSARFGASAVKFFDELLETAGIVVVPFDADMAKGAFEAFQRFGKGRGTSGAAQHRRLCGLRLAKARSQPLLFKGAHFAKTDILPALT</sequence>
<dbReference type="SUPFAM" id="SSF88723">
    <property type="entry name" value="PIN domain-like"/>
    <property type="match status" value="1"/>
</dbReference>
<accession>A0ABX3X495</accession>
<reference evidence="2 3" key="1">
    <citation type="submission" date="2017-03" db="EMBL/GenBank/DDBJ databases">
        <title>Whole genome sequences of fourteen strains of Bradyrhizobium canariense and one strain of Bradyrhizobium japonicum isolated from Lupinus (Papilionoideae: Genisteae) species in Algeria.</title>
        <authorList>
            <person name="Crovadore J."/>
            <person name="Chekireb D."/>
            <person name="Brachmann A."/>
            <person name="Chablais R."/>
            <person name="Cochard B."/>
            <person name="Lefort F."/>
        </authorList>
    </citation>
    <scope>NUCLEOTIDE SEQUENCE [LARGE SCALE GENOMIC DNA]</scope>
    <source>
        <strain evidence="2 3">UBMAN05</strain>
    </source>
</reference>
<gene>
    <name evidence="2" type="ORF">BST63_17505</name>
</gene>
<evidence type="ECO:0000313" key="3">
    <source>
        <dbReference type="Proteomes" id="UP000193884"/>
    </source>
</evidence>
<proteinExistence type="predicted"/>
<name>A0ABX3X495_9BRAD</name>
<keyword evidence="3" id="KW-1185">Reference proteome</keyword>
<dbReference type="EMBL" id="NAFK01000161">
    <property type="protein sequence ID" value="OSJ28523.1"/>
    <property type="molecule type" value="Genomic_DNA"/>
</dbReference>
<dbReference type="RefSeq" id="WP_085384631.1">
    <property type="nucleotide sequence ID" value="NZ_NAFJ01000146.1"/>
</dbReference>
<dbReference type="Gene3D" id="3.40.50.1010">
    <property type="entry name" value="5'-nuclease"/>
    <property type="match status" value="1"/>
</dbReference>
<dbReference type="InterPro" id="IPR029060">
    <property type="entry name" value="PIN-like_dom_sf"/>
</dbReference>
<dbReference type="Pfam" id="PF01850">
    <property type="entry name" value="PIN"/>
    <property type="match status" value="1"/>
</dbReference>
<organism evidence="2 3">
    <name type="scientific">Bradyrhizobium canariense</name>
    <dbReference type="NCBI Taxonomy" id="255045"/>
    <lineage>
        <taxon>Bacteria</taxon>
        <taxon>Pseudomonadati</taxon>
        <taxon>Pseudomonadota</taxon>
        <taxon>Alphaproteobacteria</taxon>
        <taxon>Hyphomicrobiales</taxon>
        <taxon>Nitrobacteraceae</taxon>
        <taxon>Bradyrhizobium</taxon>
    </lineage>
</organism>
<protein>
    <recommendedName>
        <fullName evidence="1">PIN domain-containing protein</fullName>
    </recommendedName>
</protein>